<reference evidence="4 5" key="1">
    <citation type="submission" date="2018-08" db="EMBL/GenBank/DDBJ databases">
        <title>Genome and evolution of the arbuscular mycorrhizal fungus Diversispora epigaea (formerly Glomus versiforme) and its bacterial endosymbionts.</title>
        <authorList>
            <person name="Sun X."/>
            <person name="Fei Z."/>
            <person name="Harrison M."/>
        </authorList>
    </citation>
    <scope>NUCLEOTIDE SEQUENCE [LARGE SCALE GENOMIC DNA]</scope>
    <source>
        <strain evidence="4 5">IT104</strain>
    </source>
</reference>
<proteinExistence type="predicted"/>
<feature type="signal peptide" evidence="3">
    <location>
        <begin position="1"/>
        <end position="27"/>
    </location>
</feature>
<protein>
    <submittedName>
        <fullName evidence="4">Uncharacterized protein</fullName>
    </submittedName>
</protein>
<dbReference type="OrthoDB" id="2420894at2759"/>
<feature type="transmembrane region" description="Helical" evidence="2">
    <location>
        <begin position="765"/>
        <end position="788"/>
    </location>
</feature>
<dbReference type="EMBL" id="PQFF01000092">
    <property type="protein sequence ID" value="RHZ83236.1"/>
    <property type="molecule type" value="Genomic_DNA"/>
</dbReference>
<feature type="region of interest" description="Disordered" evidence="1">
    <location>
        <begin position="934"/>
        <end position="987"/>
    </location>
</feature>
<comment type="caution">
    <text evidence="4">The sequence shown here is derived from an EMBL/GenBank/DDBJ whole genome shotgun (WGS) entry which is preliminary data.</text>
</comment>
<keyword evidence="2" id="KW-1133">Transmembrane helix</keyword>
<keyword evidence="2" id="KW-0812">Transmembrane</keyword>
<name>A0A397JB77_9GLOM</name>
<keyword evidence="2" id="KW-0472">Membrane</keyword>
<evidence type="ECO:0000256" key="3">
    <source>
        <dbReference type="SAM" id="SignalP"/>
    </source>
</evidence>
<evidence type="ECO:0000256" key="1">
    <source>
        <dbReference type="SAM" id="MobiDB-lite"/>
    </source>
</evidence>
<feature type="transmembrane region" description="Helical" evidence="2">
    <location>
        <begin position="736"/>
        <end position="753"/>
    </location>
</feature>
<sequence length="987" mass="110863">MIRSSLNLIVLLITWITIFSLTSSVSGLGSFTHNETIPYPNPPRMWQYGKYFDGTVVIRIINRDSTVTSTNTSELWVKKMLSLRILHPNGTVSEIEKDLGIQDFNWKIVASPGGDYLDPMSIYSLHKGFVLVRYFNASNPDDINTYEEWGRIIDWNGNLYSEVNFGGSYIENGIWFPTGTAIVTNVDPSKGFIRIAGRNASYVEWQQYMIDDSFNLKILSNGTIILPQEDVTSAMIITMATVDEGYSIIIGNSTNATESNPLQYRAALYDLTIGYNESQFSSPKLLYQIPLSNITLSNLFCGISSSGVGQVCTINVVQSNTTNSTDYYVQLNFLSSGSVTDVTPISRNLPVLPSNSTTGWQVENIPYGGYLFYGYFLDASSRTNAYAYYFDESSPDPIAWELPEPSVLNVKGLMSILPNNTLLVSQIELVNSWTLRTVNIPKYSKNSDNGYSNLQINSTNPSINSIIQPTKDMSNITITYYEPVELSDGYIWVYQIDNNSGDNVIRQYVNGNDREYCSISDDGLTVKVVVIKSVFSFPNRDFYIKVDNNFVKSKAYGEPLMGINDNIWTFKTNSSVETFAGSTSGVLRLTSNGTNYYKTLNSTGQDNFFFDLIAELTKVLGIDSKRLNSNQKTQVDNTISPDHPMFISLTIQSSKDERSVQNIISDLSDMIKYKSITSIGRLPTTNLLDEDFGFETRQNLWEKYKLRFLGVILAIGILAVLFLLAQKKESEGRNMAVLQLGLIIFDFVMDTLFVSNNGKVVEVLYIPSVIFLTVPIVVNTVWAFYIIIEESKPDNKSGSNFSKSSKYENFFDWFTKHGKVASIFTVLAGADIEALSILYSNMAGFEFFNAPFSTIGKHRIFWGSCLNIFLEDIPQVIIQILYQQSVVTYDIIPLLALISSCLNLLINIVGRLYQAINLCRHGSLEYEPRSQDEFGGLQPLQTPDPERNFNSSESLSHSADVKEEKGRNNEKHNLEKRSSRGSFQEVI</sequence>
<dbReference type="Proteomes" id="UP000266861">
    <property type="component" value="Unassembled WGS sequence"/>
</dbReference>
<dbReference type="AlphaFoldDB" id="A0A397JB77"/>
<keyword evidence="5" id="KW-1185">Reference proteome</keyword>
<organism evidence="4 5">
    <name type="scientific">Diversispora epigaea</name>
    <dbReference type="NCBI Taxonomy" id="1348612"/>
    <lineage>
        <taxon>Eukaryota</taxon>
        <taxon>Fungi</taxon>
        <taxon>Fungi incertae sedis</taxon>
        <taxon>Mucoromycota</taxon>
        <taxon>Glomeromycotina</taxon>
        <taxon>Glomeromycetes</taxon>
        <taxon>Diversisporales</taxon>
        <taxon>Diversisporaceae</taxon>
        <taxon>Diversispora</taxon>
    </lineage>
</organism>
<evidence type="ECO:0000313" key="5">
    <source>
        <dbReference type="Proteomes" id="UP000266861"/>
    </source>
</evidence>
<feature type="transmembrane region" description="Helical" evidence="2">
    <location>
        <begin position="891"/>
        <end position="910"/>
    </location>
</feature>
<feature type="transmembrane region" description="Helical" evidence="2">
    <location>
        <begin position="706"/>
        <end position="724"/>
    </location>
</feature>
<keyword evidence="3" id="KW-0732">Signal</keyword>
<feature type="transmembrane region" description="Helical" evidence="2">
    <location>
        <begin position="820"/>
        <end position="839"/>
    </location>
</feature>
<dbReference type="STRING" id="1348612.A0A397JB77"/>
<evidence type="ECO:0000256" key="2">
    <source>
        <dbReference type="SAM" id="Phobius"/>
    </source>
</evidence>
<feature type="chain" id="PRO_5017381736" evidence="3">
    <location>
        <begin position="28"/>
        <end position="987"/>
    </location>
</feature>
<feature type="compositionally biased region" description="Polar residues" evidence="1">
    <location>
        <begin position="948"/>
        <end position="957"/>
    </location>
</feature>
<accession>A0A397JB77</accession>
<evidence type="ECO:0000313" key="4">
    <source>
        <dbReference type="EMBL" id="RHZ83236.1"/>
    </source>
</evidence>
<gene>
    <name evidence="4" type="ORF">Glove_99g117</name>
</gene>
<feature type="compositionally biased region" description="Basic and acidic residues" evidence="1">
    <location>
        <begin position="959"/>
        <end position="978"/>
    </location>
</feature>